<feature type="domain" description="Endonuclease/exonuclease/phosphatase" evidence="1">
    <location>
        <begin position="76"/>
        <end position="350"/>
    </location>
</feature>
<keyword evidence="2" id="KW-0540">Nuclease</keyword>
<reference evidence="2 3" key="1">
    <citation type="journal article" date="2014" name="PLoS Genet.">
        <title>Phylogenetically driven sequencing of extremely halophilic archaea reveals strategies for static and dynamic osmo-response.</title>
        <authorList>
            <person name="Becker E.A."/>
            <person name="Seitzer P.M."/>
            <person name="Tritt A."/>
            <person name="Larsen D."/>
            <person name="Krusor M."/>
            <person name="Yao A.I."/>
            <person name="Wu D."/>
            <person name="Madern D."/>
            <person name="Eisen J.A."/>
            <person name="Darling A.E."/>
            <person name="Facciotti M.T."/>
        </authorList>
    </citation>
    <scope>NUCLEOTIDE SEQUENCE [LARGE SCALE GENOMIC DNA]</scope>
    <source>
        <strain evidence="2 3">DSM 13077</strain>
    </source>
</reference>
<evidence type="ECO:0000313" key="3">
    <source>
        <dbReference type="Proteomes" id="UP000011591"/>
    </source>
</evidence>
<keyword evidence="2" id="KW-0255">Endonuclease</keyword>
<protein>
    <submittedName>
        <fullName evidence="2">Endonuclease/exonuclease/phosphatase</fullName>
    </submittedName>
</protein>
<dbReference type="InterPro" id="IPR036691">
    <property type="entry name" value="Endo/exonu/phosph_ase_sf"/>
</dbReference>
<comment type="caution">
    <text evidence="2">The sequence shown here is derived from an EMBL/GenBank/DDBJ whole genome shotgun (WGS) entry which is preliminary data.</text>
</comment>
<dbReference type="PATRIC" id="fig|1227491.4.peg.3521"/>
<name>M0AUT3_9EURY</name>
<dbReference type="InterPro" id="IPR006311">
    <property type="entry name" value="TAT_signal"/>
</dbReference>
<evidence type="ECO:0000259" key="1">
    <source>
        <dbReference type="Pfam" id="PF03372"/>
    </source>
</evidence>
<dbReference type="PANTHER" id="PTHR16320">
    <property type="entry name" value="SPHINGOMYELINASE FAMILY MEMBER"/>
    <property type="match status" value="1"/>
</dbReference>
<dbReference type="InterPro" id="IPR038772">
    <property type="entry name" value="Sph/SMPD2-like"/>
</dbReference>
<dbReference type="Proteomes" id="UP000011591">
    <property type="component" value="Unassembled WGS sequence"/>
</dbReference>
<dbReference type="PANTHER" id="PTHR16320:SF23">
    <property type="entry name" value="SPHINGOMYELINASE C 1"/>
    <property type="match status" value="1"/>
</dbReference>
<keyword evidence="2" id="KW-0378">Hydrolase</keyword>
<organism evidence="2 3">
    <name type="scientific">Natrialba aegyptia DSM 13077</name>
    <dbReference type="NCBI Taxonomy" id="1227491"/>
    <lineage>
        <taxon>Archaea</taxon>
        <taxon>Methanobacteriati</taxon>
        <taxon>Methanobacteriota</taxon>
        <taxon>Stenosarchaea group</taxon>
        <taxon>Halobacteria</taxon>
        <taxon>Halobacteriales</taxon>
        <taxon>Natrialbaceae</taxon>
        <taxon>Natrialba</taxon>
    </lineage>
</organism>
<dbReference type="AlphaFoldDB" id="M0AUT3"/>
<gene>
    <name evidence="2" type="ORF">C480_17183</name>
</gene>
<dbReference type="GO" id="GO:0004527">
    <property type="term" value="F:exonuclease activity"/>
    <property type="evidence" value="ECO:0007669"/>
    <property type="project" value="UniProtKB-KW"/>
</dbReference>
<proteinExistence type="predicted"/>
<dbReference type="RefSeq" id="WP_006666839.1">
    <property type="nucleotide sequence ID" value="NZ_AOIP01000039.1"/>
</dbReference>
<keyword evidence="3" id="KW-1185">Reference proteome</keyword>
<sequence length="362" mass="38314">MTDQSQSTIRRRTALQAGVAGFGSLVLGIPGATKSVRAASESYRFLWVNSWLTDGIEGVLGAPSNIAAKPQYQERAVELGHRLGAEGYDIVGLCEVFNDEQETVETEYAAAAGTGTAIPGPEPDGGEKGAGLLDLVSGVSVTDQARLEYDAEPDGNLTYVDAHVGKGAHYVELDVGVGNIDLFTTHLVTGSLLPWASGGDEDIPELRRQQLDELSAFVAAQTSPENVTVVAGDFNIAPDGEAAGALDDFATTTGVADAWLEHGTGSGGTNDDAISNGCAFDPTTAPPAYCPQDDAGERIDYVFIEEPTAEHEFEARVDGIDRRVFWRELASPEQFYADDEGDVPNYLTDHVGLELSLSVTSI</sequence>
<dbReference type="Pfam" id="PF03372">
    <property type="entry name" value="Exo_endo_phos"/>
    <property type="match status" value="1"/>
</dbReference>
<dbReference type="InterPro" id="IPR005135">
    <property type="entry name" value="Endo/exonuclease/phosphatase"/>
</dbReference>
<keyword evidence="2" id="KW-0269">Exonuclease</keyword>
<evidence type="ECO:0000313" key="2">
    <source>
        <dbReference type="EMBL" id="ELZ02325.1"/>
    </source>
</evidence>
<dbReference type="GO" id="GO:0004519">
    <property type="term" value="F:endonuclease activity"/>
    <property type="evidence" value="ECO:0007669"/>
    <property type="project" value="UniProtKB-KW"/>
</dbReference>
<accession>M0AUT3</accession>
<dbReference type="SUPFAM" id="SSF56219">
    <property type="entry name" value="DNase I-like"/>
    <property type="match status" value="1"/>
</dbReference>
<dbReference type="PROSITE" id="PS51318">
    <property type="entry name" value="TAT"/>
    <property type="match status" value="1"/>
</dbReference>
<dbReference type="Gene3D" id="3.60.10.10">
    <property type="entry name" value="Endonuclease/exonuclease/phosphatase"/>
    <property type="match status" value="1"/>
</dbReference>
<dbReference type="GO" id="GO:0004767">
    <property type="term" value="F:sphingomyelin phosphodiesterase activity"/>
    <property type="evidence" value="ECO:0007669"/>
    <property type="project" value="InterPro"/>
</dbReference>
<dbReference type="EMBL" id="AOIP01000039">
    <property type="protein sequence ID" value="ELZ02325.1"/>
    <property type="molecule type" value="Genomic_DNA"/>
</dbReference>
<dbReference type="OrthoDB" id="167026at2157"/>